<name>A0A5B7EFP2_PORTR</name>
<sequence>MSPPAARTRQGREVHCFHQDLPQDANTLVYLRFARLSRSLKTACGEQIRTMYRLSLERREVRVGDGVTSVTLRNG</sequence>
<comment type="caution">
    <text evidence="1">The sequence shown here is derived from an EMBL/GenBank/DDBJ whole genome shotgun (WGS) entry which is preliminary data.</text>
</comment>
<protein>
    <submittedName>
        <fullName evidence="1">Uncharacterized protein</fullName>
    </submittedName>
</protein>
<organism evidence="1 2">
    <name type="scientific">Portunus trituberculatus</name>
    <name type="common">Swimming crab</name>
    <name type="synonym">Neptunus trituberculatus</name>
    <dbReference type="NCBI Taxonomy" id="210409"/>
    <lineage>
        <taxon>Eukaryota</taxon>
        <taxon>Metazoa</taxon>
        <taxon>Ecdysozoa</taxon>
        <taxon>Arthropoda</taxon>
        <taxon>Crustacea</taxon>
        <taxon>Multicrustacea</taxon>
        <taxon>Malacostraca</taxon>
        <taxon>Eumalacostraca</taxon>
        <taxon>Eucarida</taxon>
        <taxon>Decapoda</taxon>
        <taxon>Pleocyemata</taxon>
        <taxon>Brachyura</taxon>
        <taxon>Eubrachyura</taxon>
        <taxon>Portunoidea</taxon>
        <taxon>Portunidae</taxon>
        <taxon>Portuninae</taxon>
        <taxon>Portunus</taxon>
    </lineage>
</organism>
<keyword evidence="2" id="KW-1185">Reference proteome</keyword>
<evidence type="ECO:0000313" key="1">
    <source>
        <dbReference type="EMBL" id="MPC32167.1"/>
    </source>
</evidence>
<gene>
    <name evidence="1" type="ORF">E2C01_025472</name>
</gene>
<dbReference type="Proteomes" id="UP000324222">
    <property type="component" value="Unassembled WGS sequence"/>
</dbReference>
<accession>A0A5B7EFP2</accession>
<dbReference type="AlphaFoldDB" id="A0A5B7EFP2"/>
<dbReference type="EMBL" id="VSRR010002577">
    <property type="protein sequence ID" value="MPC32167.1"/>
    <property type="molecule type" value="Genomic_DNA"/>
</dbReference>
<evidence type="ECO:0000313" key="2">
    <source>
        <dbReference type="Proteomes" id="UP000324222"/>
    </source>
</evidence>
<reference evidence="1 2" key="1">
    <citation type="submission" date="2019-05" db="EMBL/GenBank/DDBJ databases">
        <title>Another draft genome of Portunus trituberculatus and its Hox gene families provides insights of decapod evolution.</title>
        <authorList>
            <person name="Jeong J.-H."/>
            <person name="Song I."/>
            <person name="Kim S."/>
            <person name="Choi T."/>
            <person name="Kim D."/>
            <person name="Ryu S."/>
            <person name="Kim W."/>
        </authorList>
    </citation>
    <scope>NUCLEOTIDE SEQUENCE [LARGE SCALE GENOMIC DNA]</scope>
    <source>
        <tissue evidence="1">Muscle</tissue>
    </source>
</reference>
<proteinExistence type="predicted"/>